<name>A0AA39YZ26_9PEZI</name>
<dbReference type="SUPFAM" id="SSF53098">
    <property type="entry name" value="Ribonuclease H-like"/>
    <property type="match status" value="1"/>
</dbReference>
<organism evidence="2 3">
    <name type="scientific">Lasiodiplodia hormozganensis</name>
    <dbReference type="NCBI Taxonomy" id="869390"/>
    <lineage>
        <taxon>Eukaryota</taxon>
        <taxon>Fungi</taxon>
        <taxon>Dikarya</taxon>
        <taxon>Ascomycota</taxon>
        <taxon>Pezizomycotina</taxon>
        <taxon>Dothideomycetes</taxon>
        <taxon>Dothideomycetes incertae sedis</taxon>
        <taxon>Botryosphaeriales</taxon>
        <taxon>Botryosphaeriaceae</taxon>
        <taxon>Lasiodiplodia</taxon>
    </lineage>
</organism>
<sequence>MATNISLKRFHQHVDAGRIIFSDNIMEARFEDSKNEPHRKVLWTDASSANRKNGPAVGIGIVWKQDFTEELQKQADPGEQEWVEESRASSLSMSSGSGEQEAAFDALEKGEQLFAPGMTGDILVYTDAEIEGFRSPDSRGGWLNPAGNFATRAAIRAVHLAEKGFTVEFKPCAGHGGILGNELADYWARKAINLDHPPTNSDPQSWARAKRAAEDRDKRRTTLAELARQARDREEQARVDAANARWNQTAGTTTAAERTQEEIDADYAEFEQWLAQDE</sequence>
<evidence type="ECO:0000313" key="3">
    <source>
        <dbReference type="Proteomes" id="UP001175001"/>
    </source>
</evidence>
<feature type="region of interest" description="Disordered" evidence="1">
    <location>
        <begin position="72"/>
        <end position="102"/>
    </location>
</feature>
<gene>
    <name evidence="2" type="ORF">DIS24_g3319</name>
</gene>
<evidence type="ECO:0000313" key="2">
    <source>
        <dbReference type="EMBL" id="KAK0660285.1"/>
    </source>
</evidence>
<protein>
    <recommendedName>
        <fullName evidence="4">RNase H type-1 domain-containing protein</fullName>
    </recommendedName>
</protein>
<keyword evidence="3" id="KW-1185">Reference proteome</keyword>
<dbReference type="EMBL" id="JAUJDW010000011">
    <property type="protein sequence ID" value="KAK0660285.1"/>
    <property type="molecule type" value="Genomic_DNA"/>
</dbReference>
<accession>A0AA39YZ26</accession>
<evidence type="ECO:0008006" key="4">
    <source>
        <dbReference type="Google" id="ProtNLM"/>
    </source>
</evidence>
<feature type="region of interest" description="Disordered" evidence="1">
    <location>
        <begin position="227"/>
        <end position="260"/>
    </location>
</feature>
<proteinExistence type="predicted"/>
<feature type="compositionally biased region" description="Polar residues" evidence="1">
    <location>
        <begin position="245"/>
        <end position="257"/>
    </location>
</feature>
<dbReference type="Gene3D" id="3.30.420.10">
    <property type="entry name" value="Ribonuclease H-like superfamily/Ribonuclease H"/>
    <property type="match status" value="1"/>
</dbReference>
<dbReference type="GO" id="GO:0003676">
    <property type="term" value="F:nucleic acid binding"/>
    <property type="evidence" value="ECO:0007669"/>
    <property type="project" value="InterPro"/>
</dbReference>
<feature type="compositionally biased region" description="Low complexity" evidence="1">
    <location>
        <begin position="88"/>
        <end position="101"/>
    </location>
</feature>
<dbReference type="Proteomes" id="UP001175001">
    <property type="component" value="Unassembled WGS sequence"/>
</dbReference>
<dbReference type="InterPro" id="IPR036397">
    <property type="entry name" value="RNaseH_sf"/>
</dbReference>
<reference evidence="2" key="1">
    <citation type="submission" date="2023-06" db="EMBL/GenBank/DDBJ databases">
        <title>Multi-omics analyses reveal the molecular pathogenesis toolkit of Lasiodiplodia hormozganensis, a cross-kingdom pathogen.</title>
        <authorList>
            <person name="Felix C."/>
            <person name="Meneses R."/>
            <person name="Goncalves M.F.M."/>
            <person name="Tilleman L."/>
            <person name="Duarte A.S."/>
            <person name="Jorrin-Novo J.V."/>
            <person name="Van De Peer Y."/>
            <person name="Deforce D."/>
            <person name="Van Nieuwerburgh F."/>
            <person name="Esteves A.C."/>
            <person name="Alves A."/>
        </authorList>
    </citation>
    <scope>NUCLEOTIDE SEQUENCE</scope>
    <source>
        <strain evidence="2">CBS 339.90</strain>
    </source>
</reference>
<comment type="caution">
    <text evidence="2">The sequence shown here is derived from an EMBL/GenBank/DDBJ whole genome shotgun (WGS) entry which is preliminary data.</text>
</comment>
<dbReference type="InterPro" id="IPR012337">
    <property type="entry name" value="RNaseH-like_sf"/>
</dbReference>
<dbReference type="AlphaFoldDB" id="A0AA39YZ26"/>
<feature type="compositionally biased region" description="Basic and acidic residues" evidence="1">
    <location>
        <begin position="227"/>
        <end position="238"/>
    </location>
</feature>
<evidence type="ECO:0000256" key="1">
    <source>
        <dbReference type="SAM" id="MobiDB-lite"/>
    </source>
</evidence>